<dbReference type="GeneID" id="83199757"/>
<evidence type="ECO:0000256" key="3">
    <source>
        <dbReference type="ARBA" id="ARBA00023015"/>
    </source>
</evidence>
<keyword evidence="8" id="KW-1133">Transmembrane helix</keyword>
<gene>
    <name evidence="10" type="ORF">N7468_003157</name>
</gene>
<evidence type="ECO:0000256" key="4">
    <source>
        <dbReference type="ARBA" id="ARBA00023125"/>
    </source>
</evidence>
<reference evidence="10" key="2">
    <citation type="journal article" date="2023" name="IMA Fungus">
        <title>Comparative genomic study of the Penicillium genus elucidates a diverse pangenome and 15 lateral gene transfer events.</title>
        <authorList>
            <person name="Petersen C."/>
            <person name="Sorensen T."/>
            <person name="Nielsen M.R."/>
            <person name="Sondergaard T.E."/>
            <person name="Sorensen J.L."/>
            <person name="Fitzpatrick D.A."/>
            <person name="Frisvad J.C."/>
            <person name="Nielsen K.L."/>
        </authorList>
    </citation>
    <scope>NUCLEOTIDE SEQUENCE</scope>
    <source>
        <strain evidence="10">IBT 19713</strain>
    </source>
</reference>
<keyword evidence="3" id="KW-0805">Transcription regulation</keyword>
<keyword evidence="8" id="KW-0812">Transmembrane</keyword>
<keyword evidence="4" id="KW-0238">DNA-binding</keyword>
<dbReference type="GO" id="GO:0008270">
    <property type="term" value="F:zinc ion binding"/>
    <property type="evidence" value="ECO:0007669"/>
    <property type="project" value="InterPro"/>
</dbReference>
<evidence type="ECO:0000256" key="7">
    <source>
        <dbReference type="SAM" id="MobiDB-lite"/>
    </source>
</evidence>
<dbReference type="PROSITE" id="PS50048">
    <property type="entry name" value="ZN2_CY6_FUNGAL_2"/>
    <property type="match status" value="1"/>
</dbReference>
<keyword evidence="6" id="KW-0539">Nucleus</keyword>
<dbReference type="RefSeq" id="XP_058331457.1">
    <property type="nucleotide sequence ID" value="XM_058472454.1"/>
</dbReference>
<dbReference type="SMART" id="SM00066">
    <property type="entry name" value="GAL4"/>
    <property type="match status" value="1"/>
</dbReference>
<evidence type="ECO:0000313" key="10">
    <source>
        <dbReference type="EMBL" id="KAJ5238538.1"/>
    </source>
</evidence>
<dbReference type="PANTHER" id="PTHR36206">
    <property type="entry name" value="ASPERCRYPTIN BIOSYNTHESIS CLUSTER-SPECIFIC TRANSCRIPTION REGULATOR ATNN-RELATED"/>
    <property type="match status" value="1"/>
</dbReference>
<dbReference type="InterPro" id="IPR021858">
    <property type="entry name" value="Fun_TF"/>
</dbReference>
<dbReference type="GO" id="GO:0000981">
    <property type="term" value="F:DNA-binding transcription factor activity, RNA polymerase II-specific"/>
    <property type="evidence" value="ECO:0007669"/>
    <property type="project" value="InterPro"/>
</dbReference>
<dbReference type="Pfam" id="PF11951">
    <property type="entry name" value="Fungal_trans_2"/>
    <property type="match status" value="1"/>
</dbReference>
<dbReference type="PROSITE" id="PS00463">
    <property type="entry name" value="ZN2_CY6_FUNGAL_1"/>
    <property type="match status" value="1"/>
</dbReference>
<sequence>MTRRNKRIGNGVSGDEHQKKRRTKTGCLTCRTRRVKCDERKPACNRCETANLECAGYEGKRRLQIRRPRRPPIYQGEQAAGGLVPTFSGRVDVPPSPIFRADGLPLVGLPVNPTPSQRPHSRARDILAYHQFLFRTCPALFPFDRDHVWRDYLCEAAWEVEYVYDAIIALGSMHRATLLLSRGCKDDQHRGIDTKVIAVQAYTKAFQGLAEELSKSQRPKVLVVGVLVLFAFFEVLRALTFSPYQSIPLTVVA</sequence>
<dbReference type="GO" id="GO:0003677">
    <property type="term" value="F:DNA binding"/>
    <property type="evidence" value="ECO:0007669"/>
    <property type="project" value="UniProtKB-KW"/>
</dbReference>
<dbReference type="InterPro" id="IPR001138">
    <property type="entry name" value="Zn2Cys6_DnaBD"/>
</dbReference>
<dbReference type="OrthoDB" id="5130013at2759"/>
<evidence type="ECO:0000259" key="9">
    <source>
        <dbReference type="PROSITE" id="PS50048"/>
    </source>
</evidence>
<dbReference type="Pfam" id="PF00172">
    <property type="entry name" value="Zn_clus"/>
    <property type="match status" value="1"/>
</dbReference>
<keyword evidence="1" id="KW-0479">Metal-binding</keyword>
<keyword evidence="5" id="KW-0804">Transcription</keyword>
<dbReference type="InterPro" id="IPR052360">
    <property type="entry name" value="Transcr_Regulatory_Proteins"/>
</dbReference>
<protein>
    <recommendedName>
        <fullName evidence="9">Zn(2)-C6 fungal-type domain-containing protein</fullName>
    </recommendedName>
</protein>
<keyword evidence="2" id="KW-0862">Zinc</keyword>
<evidence type="ECO:0000256" key="6">
    <source>
        <dbReference type="ARBA" id="ARBA00023242"/>
    </source>
</evidence>
<accession>A0A9W9TRZ4</accession>
<dbReference type="PRINTS" id="PR00755">
    <property type="entry name" value="AFLATOXINBRP"/>
</dbReference>
<evidence type="ECO:0000313" key="11">
    <source>
        <dbReference type="Proteomes" id="UP001150941"/>
    </source>
</evidence>
<dbReference type="InterPro" id="IPR036864">
    <property type="entry name" value="Zn2-C6_fun-type_DNA-bd_sf"/>
</dbReference>
<reference evidence="10" key="1">
    <citation type="submission" date="2022-11" db="EMBL/GenBank/DDBJ databases">
        <authorList>
            <person name="Petersen C."/>
        </authorList>
    </citation>
    <scope>NUCLEOTIDE SEQUENCE</scope>
    <source>
        <strain evidence="10">IBT 19713</strain>
    </source>
</reference>
<evidence type="ECO:0000256" key="2">
    <source>
        <dbReference type="ARBA" id="ARBA00022833"/>
    </source>
</evidence>
<dbReference type="AlphaFoldDB" id="A0A9W9TRZ4"/>
<evidence type="ECO:0000256" key="1">
    <source>
        <dbReference type="ARBA" id="ARBA00022723"/>
    </source>
</evidence>
<comment type="caution">
    <text evidence="10">The sequence shown here is derived from an EMBL/GenBank/DDBJ whole genome shotgun (WGS) entry which is preliminary data.</text>
</comment>
<evidence type="ECO:0000256" key="5">
    <source>
        <dbReference type="ARBA" id="ARBA00023163"/>
    </source>
</evidence>
<evidence type="ECO:0000256" key="8">
    <source>
        <dbReference type="SAM" id="Phobius"/>
    </source>
</evidence>
<keyword evidence="8" id="KW-0472">Membrane</keyword>
<dbReference type="CDD" id="cd00067">
    <property type="entry name" value="GAL4"/>
    <property type="match status" value="1"/>
</dbReference>
<keyword evidence="11" id="KW-1185">Reference proteome</keyword>
<organism evidence="10 11">
    <name type="scientific">Penicillium chermesinum</name>
    <dbReference type="NCBI Taxonomy" id="63820"/>
    <lineage>
        <taxon>Eukaryota</taxon>
        <taxon>Fungi</taxon>
        <taxon>Dikarya</taxon>
        <taxon>Ascomycota</taxon>
        <taxon>Pezizomycotina</taxon>
        <taxon>Eurotiomycetes</taxon>
        <taxon>Eurotiomycetidae</taxon>
        <taxon>Eurotiales</taxon>
        <taxon>Aspergillaceae</taxon>
        <taxon>Penicillium</taxon>
    </lineage>
</organism>
<dbReference type="SUPFAM" id="SSF57701">
    <property type="entry name" value="Zn2/Cys6 DNA-binding domain"/>
    <property type="match status" value="1"/>
</dbReference>
<dbReference type="Gene3D" id="4.10.240.10">
    <property type="entry name" value="Zn(2)-C6 fungal-type DNA-binding domain"/>
    <property type="match status" value="1"/>
</dbReference>
<proteinExistence type="predicted"/>
<dbReference type="PANTHER" id="PTHR36206:SF12">
    <property type="entry name" value="ASPERCRYPTIN BIOSYNTHESIS CLUSTER-SPECIFIC TRANSCRIPTION REGULATOR ATNN-RELATED"/>
    <property type="match status" value="1"/>
</dbReference>
<name>A0A9W9TRZ4_9EURO</name>
<feature type="region of interest" description="Disordered" evidence="7">
    <location>
        <begin position="1"/>
        <end position="22"/>
    </location>
</feature>
<feature type="domain" description="Zn(2)-C6 fungal-type" evidence="9">
    <location>
        <begin position="26"/>
        <end position="54"/>
    </location>
</feature>
<dbReference type="EMBL" id="JAPQKS010000003">
    <property type="protein sequence ID" value="KAJ5238538.1"/>
    <property type="molecule type" value="Genomic_DNA"/>
</dbReference>
<dbReference type="Proteomes" id="UP001150941">
    <property type="component" value="Unassembled WGS sequence"/>
</dbReference>
<feature type="transmembrane region" description="Helical" evidence="8">
    <location>
        <begin position="221"/>
        <end position="239"/>
    </location>
</feature>